<dbReference type="InterPro" id="IPR009057">
    <property type="entry name" value="Homeodomain-like_sf"/>
</dbReference>
<dbReference type="InterPro" id="IPR037923">
    <property type="entry name" value="HTH-like"/>
</dbReference>
<evidence type="ECO:0000256" key="3">
    <source>
        <dbReference type="ARBA" id="ARBA00023125"/>
    </source>
</evidence>
<dbReference type="RefSeq" id="WP_210038036.1">
    <property type="nucleotide sequence ID" value="NZ_JBHLVU010000022.1"/>
</dbReference>
<dbReference type="InterPro" id="IPR003313">
    <property type="entry name" value="AraC-bd"/>
</dbReference>
<dbReference type="Proteomes" id="UP001519887">
    <property type="component" value="Unassembled WGS sequence"/>
</dbReference>
<keyword evidence="2" id="KW-0805">Transcription regulation</keyword>
<evidence type="ECO:0000313" key="7">
    <source>
        <dbReference type="Proteomes" id="UP001519887"/>
    </source>
</evidence>
<evidence type="ECO:0000259" key="5">
    <source>
        <dbReference type="PROSITE" id="PS01124"/>
    </source>
</evidence>
<evidence type="ECO:0000313" key="6">
    <source>
        <dbReference type="EMBL" id="MBW7456663.1"/>
    </source>
</evidence>
<keyword evidence="3" id="KW-0238">DNA-binding</keyword>
<dbReference type="PANTHER" id="PTHR46796">
    <property type="entry name" value="HTH-TYPE TRANSCRIPTIONAL ACTIVATOR RHAS-RELATED"/>
    <property type="match status" value="1"/>
</dbReference>
<keyword evidence="7" id="KW-1185">Reference proteome</keyword>
<dbReference type="InterPro" id="IPR018060">
    <property type="entry name" value="HTH_AraC"/>
</dbReference>
<evidence type="ECO:0000256" key="4">
    <source>
        <dbReference type="ARBA" id="ARBA00023163"/>
    </source>
</evidence>
<dbReference type="EMBL" id="JAHZIK010000635">
    <property type="protein sequence ID" value="MBW7456663.1"/>
    <property type="molecule type" value="Genomic_DNA"/>
</dbReference>
<feature type="domain" description="HTH araC/xylS-type" evidence="5">
    <location>
        <begin position="175"/>
        <end position="273"/>
    </location>
</feature>
<dbReference type="SUPFAM" id="SSF46689">
    <property type="entry name" value="Homeodomain-like"/>
    <property type="match status" value="2"/>
</dbReference>
<sequence>MEQDEVREELPFRSLFESLTYIGIVSRQSWDVEKHEHDHFELCYVDEGEGWFAIDQFLYEVEAGDLFLTKPGERHQGAASGRMPYRLYYLGFQIDGLRSVELDYIELGVKRVVKDTSGAVKRICDHIFDEINGQQLHANVIVQGYFLQMLVSVIRAYQGDGSGGHHPRTVTPAVKTVLSHLHEYVRFHHDVRELANKVHLSRTHLEREFKRCMGVPLGHYIRSLCLDRAKYWLGESNDSVTAIAERLEFGGIHHFSLFFKRLTGISPLAYRQQAAKQPRKST</sequence>
<protein>
    <submittedName>
        <fullName evidence="6">AraC family transcriptional regulator</fullName>
    </submittedName>
</protein>
<name>A0ABS7C6X4_9BACL</name>
<keyword evidence="4" id="KW-0804">Transcription</keyword>
<reference evidence="6 7" key="1">
    <citation type="submission" date="2021-07" db="EMBL/GenBank/DDBJ databases">
        <title>Paenibacillus radiodurans sp. nov., isolated from the southeastern edge of Tengger Desert.</title>
        <authorList>
            <person name="Zhang G."/>
        </authorList>
    </citation>
    <scope>NUCLEOTIDE SEQUENCE [LARGE SCALE GENOMIC DNA]</scope>
    <source>
        <strain evidence="6 7">CCM 7311</strain>
    </source>
</reference>
<dbReference type="InterPro" id="IPR050204">
    <property type="entry name" value="AraC_XylS_family_regulators"/>
</dbReference>
<gene>
    <name evidence="6" type="ORF">K0U00_21740</name>
</gene>
<accession>A0ABS7C6X4</accession>
<dbReference type="Pfam" id="PF02311">
    <property type="entry name" value="AraC_binding"/>
    <property type="match status" value="1"/>
</dbReference>
<organism evidence="6 7">
    <name type="scientific">Paenibacillus sepulcri</name>
    <dbReference type="NCBI Taxonomy" id="359917"/>
    <lineage>
        <taxon>Bacteria</taxon>
        <taxon>Bacillati</taxon>
        <taxon>Bacillota</taxon>
        <taxon>Bacilli</taxon>
        <taxon>Bacillales</taxon>
        <taxon>Paenibacillaceae</taxon>
        <taxon>Paenibacillus</taxon>
    </lineage>
</organism>
<dbReference type="PANTHER" id="PTHR46796:SF13">
    <property type="entry name" value="HTH-TYPE TRANSCRIPTIONAL ACTIVATOR RHAS"/>
    <property type="match status" value="1"/>
</dbReference>
<dbReference type="SUPFAM" id="SSF51215">
    <property type="entry name" value="Regulatory protein AraC"/>
    <property type="match status" value="1"/>
</dbReference>
<proteinExistence type="predicted"/>
<dbReference type="Pfam" id="PF12833">
    <property type="entry name" value="HTH_18"/>
    <property type="match status" value="1"/>
</dbReference>
<evidence type="ECO:0000256" key="2">
    <source>
        <dbReference type="ARBA" id="ARBA00023015"/>
    </source>
</evidence>
<dbReference type="SMART" id="SM00342">
    <property type="entry name" value="HTH_ARAC"/>
    <property type="match status" value="1"/>
</dbReference>
<dbReference type="PROSITE" id="PS01124">
    <property type="entry name" value="HTH_ARAC_FAMILY_2"/>
    <property type="match status" value="1"/>
</dbReference>
<dbReference type="Gene3D" id="2.60.120.10">
    <property type="entry name" value="Jelly Rolls"/>
    <property type="match status" value="1"/>
</dbReference>
<keyword evidence="1" id="KW-0963">Cytoplasm</keyword>
<evidence type="ECO:0000256" key="1">
    <source>
        <dbReference type="ARBA" id="ARBA00022490"/>
    </source>
</evidence>
<dbReference type="InterPro" id="IPR014710">
    <property type="entry name" value="RmlC-like_jellyroll"/>
</dbReference>
<comment type="caution">
    <text evidence="6">The sequence shown here is derived from an EMBL/GenBank/DDBJ whole genome shotgun (WGS) entry which is preliminary data.</text>
</comment>
<dbReference type="Gene3D" id="1.10.10.60">
    <property type="entry name" value="Homeodomain-like"/>
    <property type="match status" value="1"/>
</dbReference>